<feature type="transmembrane region" description="Helical" evidence="1">
    <location>
        <begin position="114"/>
        <end position="138"/>
    </location>
</feature>
<reference evidence="2" key="1">
    <citation type="journal article" date="2021" name="PeerJ">
        <title>Extensive microbial diversity within the chicken gut microbiome revealed by metagenomics and culture.</title>
        <authorList>
            <person name="Gilroy R."/>
            <person name="Ravi A."/>
            <person name="Getino M."/>
            <person name="Pursley I."/>
            <person name="Horton D.L."/>
            <person name="Alikhan N.F."/>
            <person name="Baker D."/>
            <person name="Gharbi K."/>
            <person name="Hall N."/>
            <person name="Watson M."/>
            <person name="Adriaenssens E.M."/>
            <person name="Foster-Nyarko E."/>
            <person name="Jarju S."/>
            <person name="Secka A."/>
            <person name="Antonio M."/>
            <person name="Oren A."/>
            <person name="Chaudhuri R.R."/>
            <person name="La Ragione R."/>
            <person name="Hildebrand F."/>
            <person name="Pallen M.J."/>
        </authorList>
    </citation>
    <scope>NUCLEOTIDE SEQUENCE</scope>
    <source>
        <strain evidence="2">5790</strain>
    </source>
</reference>
<evidence type="ECO:0000256" key="1">
    <source>
        <dbReference type="SAM" id="Phobius"/>
    </source>
</evidence>
<organism evidence="2 3">
    <name type="scientific">Candidatus Monoglobus merdigallinarum</name>
    <dbReference type="NCBI Taxonomy" id="2838698"/>
    <lineage>
        <taxon>Bacteria</taxon>
        <taxon>Bacillati</taxon>
        <taxon>Bacillota</taxon>
        <taxon>Clostridia</taxon>
        <taxon>Monoglobales</taxon>
        <taxon>Monoglobaceae</taxon>
        <taxon>Monoglobus</taxon>
    </lineage>
</organism>
<accession>A0A9D1PQF3</accession>
<proteinExistence type="predicted"/>
<evidence type="ECO:0000313" key="2">
    <source>
        <dbReference type="EMBL" id="HIV85775.1"/>
    </source>
</evidence>
<feature type="transmembrane region" description="Helical" evidence="1">
    <location>
        <begin position="176"/>
        <end position="196"/>
    </location>
</feature>
<evidence type="ECO:0000313" key="3">
    <source>
        <dbReference type="Proteomes" id="UP000824162"/>
    </source>
</evidence>
<feature type="transmembrane region" description="Helical" evidence="1">
    <location>
        <begin position="77"/>
        <end position="102"/>
    </location>
</feature>
<sequence>MKGLLLKEWCVLKKYFRLTLTVCAVMLICGAYTGNWLFIFTAVTVAGSSATSLISYDERSRFSEYLKFMPLRARTIVSAKYAVMLILTLGFTLCGVCLRMIFMHFGGGGDYAETVVYGTFVVCAGLVSPCLTMPFAFFKGVEKARMIYVLGIAVAFAAAGAVSVGEPQSIAAAFPLWTAAAAMIFSAVITAVSYAASVRLYRLNRN</sequence>
<keyword evidence="1" id="KW-0472">Membrane</keyword>
<keyword evidence="1" id="KW-1133">Transmembrane helix</keyword>
<dbReference type="Pfam" id="PF13346">
    <property type="entry name" value="ABC2_membrane_5"/>
    <property type="match status" value="1"/>
</dbReference>
<dbReference type="PANTHER" id="PTHR41309:SF2">
    <property type="entry name" value="MEMBRANE PROTEIN"/>
    <property type="match status" value="1"/>
</dbReference>
<gene>
    <name evidence="2" type="ORF">H9900_03070</name>
</gene>
<dbReference type="PANTHER" id="PTHR41309">
    <property type="entry name" value="MEMBRANE PROTEIN-RELATED"/>
    <property type="match status" value="1"/>
</dbReference>
<dbReference type="InterPro" id="IPR025699">
    <property type="entry name" value="ABC2_memb-like"/>
</dbReference>
<dbReference type="EMBL" id="DXIJ01000059">
    <property type="protein sequence ID" value="HIV85775.1"/>
    <property type="molecule type" value="Genomic_DNA"/>
</dbReference>
<comment type="caution">
    <text evidence="2">The sequence shown here is derived from an EMBL/GenBank/DDBJ whole genome shotgun (WGS) entry which is preliminary data.</text>
</comment>
<reference evidence="2" key="2">
    <citation type="submission" date="2021-04" db="EMBL/GenBank/DDBJ databases">
        <authorList>
            <person name="Gilroy R."/>
        </authorList>
    </citation>
    <scope>NUCLEOTIDE SEQUENCE</scope>
    <source>
        <strain evidence="2">5790</strain>
    </source>
</reference>
<protein>
    <submittedName>
        <fullName evidence="2">ABC-2 transporter permease</fullName>
    </submittedName>
</protein>
<dbReference type="Proteomes" id="UP000824162">
    <property type="component" value="Unassembled WGS sequence"/>
</dbReference>
<name>A0A9D1PQF3_9FIRM</name>
<keyword evidence="1" id="KW-0812">Transmembrane</keyword>
<dbReference type="AlphaFoldDB" id="A0A9D1PQF3"/>
<feature type="transmembrane region" description="Helical" evidence="1">
    <location>
        <begin position="145"/>
        <end position="164"/>
    </location>
</feature>
<feature type="transmembrane region" description="Helical" evidence="1">
    <location>
        <begin position="15"/>
        <end position="33"/>
    </location>
</feature>